<organism evidence="2 3">
    <name type="scientific">Candidatus Coprosoma intestinipullorum</name>
    <dbReference type="NCBI Taxonomy" id="2840752"/>
    <lineage>
        <taxon>Bacteria</taxon>
        <taxon>Bacillati</taxon>
        <taxon>Bacillota</taxon>
        <taxon>Bacillota incertae sedis</taxon>
        <taxon>Candidatus Coprosoma</taxon>
    </lineage>
</organism>
<name>A0A9D0ZQB0_9FIRM</name>
<dbReference type="Proteomes" id="UP000886786">
    <property type="component" value="Unassembled WGS sequence"/>
</dbReference>
<keyword evidence="1" id="KW-0472">Membrane</keyword>
<proteinExistence type="predicted"/>
<sequence>MNFIIGNGCNYMFLNTFLFPYDKAVYKVNIDVLSMHVFGSLSYLDILDKIYACLGDVYYVFLISLFSTIIYIVYIASLKIVTKKP</sequence>
<keyword evidence="1" id="KW-1133">Transmembrane helix</keyword>
<evidence type="ECO:0000256" key="1">
    <source>
        <dbReference type="SAM" id="Phobius"/>
    </source>
</evidence>
<reference evidence="2" key="1">
    <citation type="submission" date="2020-10" db="EMBL/GenBank/DDBJ databases">
        <authorList>
            <person name="Gilroy R."/>
        </authorList>
    </citation>
    <scope>NUCLEOTIDE SEQUENCE</scope>
    <source>
        <strain evidence="2">CHK147-3167</strain>
    </source>
</reference>
<evidence type="ECO:0000313" key="3">
    <source>
        <dbReference type="Proteomes" id="UP000886786"/>
    </source>
</evidence>
<feature type="transmembrane region" description="Helical" evidence="1">
    <location>
        <begin position="57"/>
        <end position="76"/>
    </location>
</feature>
<evidence type="ECO:0000313" key="2">
    <source>
        <dbReference type="EMBL" id="HIQ90292.1"/>
    </source>
</evidence>
<gene>
    <name evidence="2" type="ORF">IAB27_01495</name>
</gene>
<accession>A0A9D0ZQB0</accession>
<comment type="caution">
    <text evidence="2">The sequence shown here is derived from an EMBL/GenBank/DDBJ whole genome shotgun (WGS) entry which is preliminary data.</text>
</comment>
<dbReference type="AlphaFoldDB" id="A0A9D0ZQB0"/>
<protein>
    <submittedName>
        <fullName evidence="2">Uncharacterized protein</fullName>
    </submittedName>
</protein>
<reference evidence="2" key="2">
    <citation type="journal article" date="2021" name="PeerJ">
        <title>Extensive microbial diversity within the chicken gut microbiome revealed by metagenomics and culture.</title>
        <authorList>
            <person name="Gilroy R."/>
            <person name="Ravi A."/>
            <person name="Getino M."/>
            <person name="Pursley I."/>
            <person name="Horton D.L."/>
            <person name="Alikhan N.F."/>
            <person name="Baker D."/>
            <person name="Gharbi K."/>
            <person name="Hall N."/>
            <person name="Watson M."/>
            <person name="Adriaenssens E.M."/>
            <person name="Foster-Nyarko E."/>
            <person name="Jarju S."/>
            <person name="Secka A."/>
            <person name="Antonio M."/>
            <person name="Oren A."/>
            <person name="Chaudhuri R.R."/>
            <person name="La Ragione R."/>
            <person name="Hildebrand F."/>
            <person name="Pallen M.J."/>
        </authorList>
    </citation>
    <scope>NUCLEOTIDE SEQUENCE</scope>
    <source>
        <strain evidence="2">CHK147-3167</strain>
    </source>
</reference>
<dbReference type="EMBL" id="DVFV01000029">
    <property type="protein sequence ID" value="HIQ90292.1"/>
    <property type="molecule type" value="Genomic_DNA"/>
</dbReference>
<keyword evidence="1" id="KW-0812">Transmembrane</keyword>